<reference evidence="1" key="3">
    <citation type="submission" date="2023-05" db="EMBL/GenBank/DDBJ databases">
        <authorList>
            <person name="Smith C.H."/>
        </authorList>
    </citation>
    <scope>NUCLEOTIDE SEQUENCE</scope>
    <source>
        <strain evidence="1">CHS0354</strain>
        <tissue evidence="1">Mantle</tissue>
    </source>
</reference>
<reference evidence="1" key="2">
    <citation type="journal article" date="2021" name="Genome Biol. Evol.">
        <title>Developing a high-quality reference genome for a parasitic bivalve with doubly uniparental inheritance (Bivalvia: Unionida).</title>
        <authorList>
            <person name="Smith C.H."/>
        </authorList>
    </citation>
    <scope>NUCLEOTIDE SEQUENCE</scope>
    <source>
        <strain evidence="1">CHS0354</strain>
        <tissue evidence="1">Mantle</tissue>
    </source>
</reference>
<gene>
    <name evidence="1" type="ORF">CHS0354_010089</name>
</gene>
<protein>
    <submittedName>
        <fullName evidence="1">Uncharacterized protein</fullName>
    </submittedName>
</protein>
<dbReference type="EMBL" id="JAEAOA010000633">
    <property type="protein sequence ID" value="KAK3578135.1"/>
    <property type="molecule type" value="Genomic_DNA"/>
</dbReference>
<accession>A0AAE0RRF4</accession>
<name>A0AAE0RRF4_9BIVA</name>
<sequence>MLEGSCSSEEEGLNCEGLDEDVATYDDVFIDDEGDVVNNHDDQLTSAPVERRLKCPPRITTNTLCELQRCCSYGLGRAVNLDNLGYNR</sequence>
<evidence type="ECO:0000313" key="1">
    <source>
        <dbReference type="EMBL" id="KAK3578135.1"/>
    </source>
</evidence>
<organism evidence="1 2">
    <name type="scientific">Potamilus streckersoni</name>
    <dbReference type="NCBI Taxonomy" id="2493646"/>
    <lineage>
        <taxon>Eukaryota</taxon>
        <taxon>Metazoa</taxon>
        <taxon>Spiralia</taxon>
        <taxon>Lophotrochozoa</taxon>
        <taxon>Mollusca</taxon>
        <taxon>Bivalvia</taxon>
        <taxon>Autobranchia</taxon>
        <taxon>Heteroconchia</taxon>
        <taxon>Palaeoheterodonta</taxon>
        <taxon>Unionida</taxon>
        <taxon>Unionoidea</taxon>
        <taxon>Unionidae</taxon>
        <taxon>Ambleminae</taxon>
        <taxon>Lampsilini</taxon>
        <taxon>Potamilus</taxon>
    </lineage>
</organism>
<dbReference type="Proteomes" id="UP001195483">
    <property type="component" value="Unassembled WGS sequence"/>
</dbReference>
<evidence type="ECO:0000313" key="2">
    <source>
        <dbReference type="Proteomes" id="UP001195483"/>
    </source>
</evidence>
<keyword evidence="2" id="KW-1185">Reference proteome</keyword>
<reference evidence="1" key="1">
    <citation type="journal article" date="2021" name="Genome Biol. Evol.">
        <title>A High-Quality Reference Genome for a Parasitic Bivalve with Doubly Uniparental Inheritance (Bivalvia: Unionida).</title>
        <authorList>
            <person name="Smith C.H."/>
        </authorList>
    </citation>
    <scope>NUCLEOTIDE SEQUENCE</scope>
    <source>
        <strain evidence="1">CHS0354</strain>
    </source>
</reference>
<comment type="caution">
    <text evidence="1">The sequence shown here is derived from an EMBL/GenBank/DDBJ whole genome shotgun (WGS) entry which is preliminary data.</text>
</comment>
<dbReference type="AlphaFoldDB" id="A0AAE0RRF4"/>
<proteinExistence type="predicted"/>